<accession>A0ABM3R7D5</accession>
<gene>
    <name evidence="3" type="primary">LOC130467074</name>
</gene>
<evidence type="ECO:0000313" key="3">
    <source>
        <dbReference type="RefSeq" id="XP_056691515.1"/>
    </source>
</evidence>
<dbReference type="RefSeq" id="XP_056691515.1">
    <property type="nucleotide sequence ID" value="XM_056835537.1"/>
</dbReference>
<name>A0ABM3R7D5_SPIOL</name>
<evidence type="ECO:0000313" key="2">
    <source>
        <dbReference type="Proteomes" id="UP000813463"/>
    </source>
</evidence>
<dbReference type="GeneID" id="130467074"/>
<reference evidence="3" key="2">
    <citation type="submission" date="2025-08" db="UniProtKB">
        <authorList>
            <consortium name="RefSeq"/>
        </authorList>
    </citation>
    <scope>IDENTIFICATION</scope>
    <source>
        <tissue evidence="3">Leaf</tissue>
    </source>
</reference>
<dbReference type="Proteomes" id="UP000813463">
    <property type="component" value="Chromosome 2"/>
</dbReference>
<evidence type="ECO:0000256" key="1">
    <source>
        <dbReference type="SAM" id="Phobius"/>
    </source>
</evidence>
<sequence length="130" mass="14526">MFLPLLLPPPPTSKAPPSFHPFLSSNNIFSSPEARSATHLLLETTTATTSYPLMGKESRTPPPSLARLLLDTAKSFHFIPIELAGLYKKVLHLVDYFGQYRQLLDSEVFSVSFYLMCLGTLPLLLLYLTI</sequence>
<protein>
    <submittedName>
        <fullName evidence="3">Uncharacterized protein</fullName>
    </submittedName>
</protein>
<proteinExistence type="predicted"/>
<keyword evidence="1" id="KW-1133">Transmembrane helix</keyword>
<keyword evidence="1" id="KW-0472">Membrane</keyword>
<organism evidence="2 3">
    <name type="scientific">Spinacia oleracea</name>
    <name type="common">Spinach</name>
    <dbReference type="NCBI Taxonomy" id="3562"/>
    <lineage>
        <taxon>Eukaryota</taxon>
        <taxon>Viridiplantae</taxon>
        <taxon>Streptophyta</taxon>
        <taxon>Embryophyta</taxon>
        <taxon>Tracheophyta</taxon>
        <taxon>Spermatophyta</taxon>
        <taxon>Magnoliopsida</taxon>
        <taxon>eudicotyledons</taxon>
        <taxon>Gunneridae</taxon>
        <taxon>Pentapetalae</taxon>
        <taxon>Caryophyllales</taxon>
        <taxon>Chenopodiaceae</taxon>
        <taxon>Chenopodioideae</taxon>
        <taxon>Anserineae</taxon>
        <taxon>Spinacia</taxon>
    </lineage>
</organism>
<feature type="transmembrane region" description="Helical" evidence="1">
    <location>
        <begin position="108"/>
        <end position="128"/>
    </location>
</feature>
<keyword evidence="2" id="KW-1185">Reference proteome</keyword>
<keyword evidence="1" id="KW-0812">Transmembrane</keyword>
<reference evidence="2" key="1">
    <citation type="journal article" date="2021" name="Nat. Commun.">
        <title>Genomic analyses provide insights into spinach domestication and the genetic basis of agronomic traits.</title>
        <authorList>
            <person name="Cai X."/>
            <person name="Sun X."/>
            <person name="Xu C."/>
            <person name="Sun H."/>
            <person name="Wang X."/>
            <person name="Ge C."/>
            <person name="Zhang Z."/>
            <person name="Wang Q."/>
            <person name="Fei Z."/>
            <person name="Jiao C."/>
            <person name="Wang Q."/>
        </authorList>
    </citation>
    <scope>NUCLEOTIDE SEQUENCE [LARGE SCALE GENOMIC DNA]</scope>
    <source>
        <strain evidence="2">cv. Varoflay</strain>
    </source>
</reference>